<dbReference type="Pfam" id="PF02954">
    <property type="entry name" value="HTH_8"/>
    <property type="match status" value="1"/>
</dbReference>
<dbReference type="Pfam" id="PF25601">
    <property type="entry name" value="AAA_lid_14"/>
    <property type="match status" value="1"/>
</dbReference>
<keyword evidence="5" id="KW-0805">Transcription regulation</keyword>
<dbReference type="RefSeq" id="WP_011365769.1">
    <property type="nucleotide sequence ID" value="NC_007517.1"/>
</dbReference>
<dbReference type="FunFam" id="3.40.50.300:FF:000006">
    <property type="entry name" value="DNA-binding transcriptional regulator NtrC"/>
    <property type="match status" value="1"/>
</dbReference>
<sequence length="508" mass="55883">MSQIKVLIIDDEADVCTFFRRLLTRKGYDVVTASKEPEAMRAIEEHRFTVAMVDLKLPDTDGLTLLQAIKARQPACEVIIMTGYSTIKTAVAAMQLGAYEYLEKPFDDIDEIEALIEKAASHGFNLQQGSAAAEEWAEVARAVGFQVGASLGMRRLVSVAHKIAGKNVTVLIQGSTGTGKEVLARFIHSASGRADQAFIPVNCGALPENLLESELFGHEKGAFTGAAQPRRGIFELANRGTLFLDEIGDASPQIQVKLLRVLETGEFMRVGGEKPIKTDVRVIAATNVDLEQAIREKTFREDLYYRLNVVRLEIPPLRSRSEDIPQLAEHFVRQLNAALRISPPALRLLQGYGWPGNIRQLANVIRRAVVMCSGDTILPEHLESTLLNSAALAGDTFSPVSSQAGEGAVSLSPERLWRTDVSVEELRKLGADELKRMLDSLRALEGRLITAMGEGGGAARRCLKDTEEETIRQALEQYRWNITETAKVLGIGRNTLYRKIKQYGLGSS</sequence>
<dbReference type="PROSITE" id="PS50045">
    <property type="entry name" value="SIGMA54_INTERACT_4"/>
    <property type="match status" value="1"/>
</dbReference>
<dbReference type="CDD" id="cd00009">
    <property type="entry name" value="AAA"/>
    <property type="match status" value="1"/>
</dbReference>
<dbReference type="GO" id="GO:0005524">
    <property type="term" value="F:ATP binding"/>
    <property type="evidence" value="ECO:0007669"/>
    <property type="project" value="UniProtKB-KW"/>
</dbReference>
<dbReference type="HOGENOM" id="CLU_000445_0_6_7"/>
<reference evidence="10 11" key="1">
    <citation type="submission" date="2005-10" db="EMBL/GenBank/DDBJ databases">
        <title>Complete sequence of Geobacter metallireducens GS-15.</title>
        <authorList>
            <consortium name="US DOE Joint Genome Institute"/>
            <person name="Copeland A."/>
            <person name="Lucas S."/>
            <person name="Lapidus A."/>
            <person name="Barry K."/>
            <person name="Detter J.C."/>
            <person name="Glavina T."/>
            <person name="Hammon N."/>
            <person name="Israni S."/>
            <person name="Pitluck S."/>
            <person name="Di Bartolo G."/>
            <person name="Chain P."/>
            <person name="Schmutz J."/>
            <person name="Larimer F."/>
            <person name="Land M."/>
            <person name="Kyrpides N."/>
            <person name="Ivanova N."/>
            <person name="Richardson P."/>
        </authorList>
    </citation>
    <scope>NUCLEOTIDE SEQUENCE [LARGE SCALE GENOMIC DNA]</scope>
    <source>
        <strain evidence="11">ATCC 53774 / DSM 7210 / GS-15</strain>
    </source>
</reference>
<accession>Q39WS9</accession>
<dbReference type="Pfam" id="PF00072">
    <property type="entry name" value="Response_reg"/>
    <property type="match status" value="1"/>
</dbReference>
<dbReference type="InterPro" id="IPR025944">
    <property type="entry name" value="Sigma_54_int_dom_CS"/>
</dbReference>
<evidence type="ECO:0000256" key="1">
    <source>
        <dbReference type="ARBA" id="ARBA00022553"/>
    </source>
</evidence>
<dbReference type="SMART" id="SM00382">
    <property type="entry name" value="AAA"/>
    <property type="match status" value="1"/>
</dbReference>
<reference evidence="10 11" key="2">
    <citation type="journal article" date="2009" name="BMC Microbiol.">
        <title>The genome sequence of Geobacter metallireducens: features of metabolism, physiology and regulation common and dissimilar to Geobacter sulfurreducens.</title>
        <authorList>
            <person name="Aklujkar M."/>
            <person name="Krushkal J."/>
            <person name="DiBartolo G."/>
            <person name="Lapidus A."/>
            <person name="Land M.L."/>
            <person name="Lovley D.R."/>
        </authorList>
    </citation>
    <scope>NUCLEOTIDE SEQUENCE [LARGE SCALE GENOMIC DNA]</scope>
    <source>
        <strain evidence="11">ATCC 53774 / DSM 7210 / GS-15</strain>
    </source>
</reference>
<dbReference type="InterPro" id="IPR027417">
    <property type="entry name" value="P-loop_NTPase"/>
</dbReference>
<dbReference type="Pfam" id="PF00158">
    <property type="entry name" value="Sigma54_activat"/>
    <property type="match status" value="1"/>
</dbReference>
<keyword evidence="6" id="KW-0804">Transcription</keyword>
<feature type="modified residue" description="4-aspartylphosphate" evidence="7">
    <location>
        <position position="54"/>
    </location>
</feature>
<dbReference type="InterPro" id="IPR002078">
    <property type="entry name" value="Sigma_54_int"/>
</dbReference>
<dbReference type="STRING" id="269799.Gmet_1055"/>
<dbReference type="GO" id="GO:0006355">
    <property type="term" value="P:regulation of DNA-templated transcription"/>
    <property type="evidence" value="ECO:0007669"/>
    <property type="project" value="InterPro"/>
</dbReference>
<dbReference type="InterPro" id="IPR011006">
    <property type="entry name" value="CheY-like_superfamily"/>
</dbReference>
<evidence type="ECO:0000259" key="9">
    <source>
        <dbReference type="PROSITE" id="PS50110"/>
    </source>
</evidence>
<dbReference type="GO" id="GO:0043565">
    <property type="term" value="F:sequence-specific DNA binding"/>
    <property type="evidence" value="ECO:0007669"/>
    <property type="project" value="InterPro"/>
</dbReference>
<evidence type="ECO:0000313" key="10">
    <source>
        <dbReference type="EMBL" id="ABB31295.1"/>
    </source>
</evidence>
<dbReference type="InterPro" id="IPR002197">
    <property type="entry name" value="HTH_Fis"/>
</dbReference>
<dbReference type="eggNOG" id="COG2204">
    <property type="taxonomic scope" value="Bacteria"/>
</dbReference>
<feature type="domain" description="Sigma-54 factor interaction" evidence="8">
    <location>
        <begin position="146"/>
        <end position="370"/>
    </location>
</feature>
<feature type="domain" description="Response regulatory" evidence="9">
    <location>
        <begin position="5"/>
        <end position="119"/>
    </location>
</feature>
<keyword evidence="1 7" id="KW-0597">Phosphoprotein</keyword>
<dbReference type="Gene3D" id="3.40.50.300">
    <property type="entry name" value="P-loop containing nucleotide triphosphate hydrolases"/>
    <property type="match status" value="1"/>
</dbReference>
<keyword evidence="11" id="KW-1185">Reference proteome</keyword>
<dbReference type="InterPro" id="IPR001789">
    <property type="entry name" value="Sig_transdc_resp-reg_receiver"/>
</dbReference>
<gene>
    <name evidence="10" type="ordered locus">Gmet_1055</name>
</gene>
<evidence type="ECO:0000256" key="7">
    <source>
        <dbReference type="PROSITE-ProRule" id="PRU00169"/>
    </source>
</evidence>
<dbReference type="InterPro" id="IPR009057">
    <property type="entry name" value="Homeodomain-like_sf"/>
</dbReference>
<name>Q39WS9_GEOMG</name>
<dbReference type="AlphaFoldDB" id="Q39WS9"/>
<evidence type="ECO:0000256" key="3">
    <source>
        <dbReference type="ARBA" id="ARBA00022840"/>
    </source>
</evidence>
<dbReference type="PRINTS" id="PR01590">
    <property type="entry name" value="HTHFIS"/>
</dbReference>
<proteinExistence type="predicted"/>
<dbReference type="FunFam" id="3.40.50.2300:FF:000018">
    <property type="entry name" value="DNA-binding transcriptional regulator NtrC"/>
    <property type="match status" value="1"/>
</dbReference>
<organism evidence="10 11">
    <name type="scientific">Geobacter metallireducens (strain ATCC 53774 / DSM 7210 / GS-15)</name>
    <dbReference type="NCBI Taxonomy" id="269799"/>
    <lineage>
        <taxon>Bacteria</taxon>
        <taxon>Pseudomonadati</taxon>
        <taxon>Thermodesulfobacteriota</taxon>
        <taxon>Desulfuromonadia</taxon>
        <taxon>Geobacterales</taxon>
        <taxon>Geobacteraceae</taxon>
        <taxon>Geobacter</taxon>
    </lineage>
</organism>
<dbReference type="SUPFAM" id="SSF46689">
    <property type="entry name" value="Homeodomain-like"/>
    <property type="match status" value="1"/>
</dbReference>
<keyword evidence="3" id="KW-0067">ATP-binding</keyword>
<keyword evidence="4" id="KW-0902">Two-component regulatory system</keyword>
<dbReference type="Gene3D" id="1.10.10.60">
    <property type="entry name" value="Homeodomain-like"/>
    <property type="match status" value="1"/>
</dbReference>
<dbReference type="SUPFAM" id="SSF52540">
    <property type="entry name" value="P-loop containing nucleoside triphosphate hydrolases"/>
    <property type="match status" value="1"/>
</dbReference>
<keyword evidence="2" id="KW-0547">Nucleotide-binding</keyword>
<dbReference type="PROSITE" id="PS00688">
    <property type="entry name" value="SIGMA54_INTERACT_3"/>
    <property type="match status" value="1"/>
</dbReference>
<dbReference type="Gene3D" id="3.40.50.2300">
    <property type="match status" value="1"/>
</dbReference>
<evidence type="ECO:0000259" key="8">
    <source>
        <dbReference type="PROSITE" id="PS50045"/>
    </source>
</evidence>
<dbReference type="SMART" id="SM00448">
    <property type="entry name" value="REC"/>
    <property type="match status" value="1"/>
</dbReference>
<dbReference type="PROSITE" id="PS50110">
    <property type="entry name" value="RESPONSE_REGULATORY"/>
    <property type="match status" value="1"/>
</dbReference>
<evidence type="ECO:0000256" key="5">
    <source>
        <dbReference type="ARBA" id="ARBA00023015"/>
    </source>
</evidence>
<dbReference type="SUPFAM" id="SSF52172">
    <property type="entry name" value="CheY-like"/>
    <property type="match status" value="1"/>
</dbReference>
<dbReference type="EMBL" id="CP000148">
    <property type="protein sequence ID" value="ABB31295.1"/>
    <property type="molecule type" value="Genomic_DNA"/>
</dbReference>
<dbReference type="KEGG" id="gme:Gmet_1055"/>
<evidence type="ECO:0000256" key="4">
    <source>
        <dbReference type="ARBA" id="ARBA00023012"/>
    </source>
</evidence>
<evidence type="ECO:0000256" key="2">
    <source>
        <dbReference type="ARBA" id="ARBA00022741"/>
    </source>
</evidence>
<dbReference type="InterPro" id="IPR003593">
    <property type="entry name" value="AAA+_ATPase"/>
</dbReference>
<evidence type="ECO:0000313" key="11">
    <source>
        <dbReference type="Proteomes" id="UP000007073"/>
    </source>
</evidence>
<dbReference type="PANTHER" id="PTHR32071">
    <property type="entry name" value="TRANSCRIPTIONAL REGULATORY PROTEIN"/>
    <property type="match status" value="1"/>
</dbReference>
<dbReference type="InterPro" id="IPR058031">
    <property type="entry name" value="AAA_lid_NorR"/>
</dbReference>
<dbReference type="GO" id="GO:0000160">
    <property type="term" value="P:phosphorelay signal transduction system"/>
    <property type="evidence" value="ECO:0007669"/>
    <property type="project" value="UniProtKB-KW"/>
</dbReference>
<evidence type="ECO:0000256" key="6">
    <source>
        <dbReference type="ARBA" id="ARBA00023163"/>
    </source>
</evidence>
<dbReference type="Gene3D" id="1.10.8.60">
    <property type="match status" value="1"/>
</dbReference>
<dbReference type="Proteomes" id="UP000007073">
    <property type="component" value="Chromosome"/>
</dbReference>
<protein>
    <submittedName>
        <fullName evidence="10">Sigma-54-dependent transcriptional response regulator</fullName>
    </submittedName>
</protein>